<dbReference type="AlphaFoldDB" id="A0A2G9YCQ6"/>
<keyword evidence="1" id="KW-0597">Phosphoprotein</keyword>
<dbReference type="PROSITE" id="PS50110">
    <property type="entry name" value="RESPONSE_REGULATORY"/>
    <property type="match status" value="1"/>
</dbReference>
<comment type="caution">
    <text evidence="3">The sequence shown here is derived from an EMBL/GenBank/DDBJ whole genome shotgun (WGS) entry which is preliminary data.</text>
</comment>
<feature type="domain" description="Response regulatory" evidence="2">
    <location>
        <begin position="1"/>
        <end position="77"/>
    </location>
</feature>
<dbReference type="Pfam" id="PF00072">
    <property type="entry name" value="Response_reg"/>
    <property type="match status" value="1"/>
</dbReference>
<dbReference type="Proteomes" id="UP000231480">
    <property type="component" value="Unassembled WGS sequence"/>
</dbReference>
<organism evidence="3 4">
    <name type="scientific">Candidatus Portnoybacteria bacterium CG23_combo_of_CG06-09_8_20_14_all_37_13</name>
    <dbReference type="NCBI Taxonomy" id="1974819"/>
    <lineage>
        <taxon>Bacteria</taxon>
        <taxon>Candidatus Portnoyibacteriota</taxon>
    </lineage>
</organism>
<evidence type="ECO:0000259" key="2">
    <source>
        <dbReference type="PROSITE" id="PS50110"/>
    </source>
</evidence>
<dbReference type="GO" id="GO:0000160">
    <property type="term" value="P:phosphorelay signal transduction system"/>
    <property type="evidence" value="ECO:0007669"/>
    <property type="project" value="InterPro"/>
</dbReference>
<dbReference type="EMBL" id="PCRH01000056">
    <property type="protein sequence ID" value="PIP16962.1"/>
    <property type="molecule type" value="Genomic_DNA"/>
</dbReference>
<dbReference type="PANTHER" id="PTHR44520">
    <property type="entry name" value="RESPONSE REGULATOR RCP1-RELATED"/>
    <property type="match status" value="1"/>
</dbReference>
<evidence type="ECO:0000256" key="1">
    <source>
        <dbReference type="PROSITE-ProRule" id="PRU00169"/>
    </source>
</evidence>
<dbReference type="Gene3D" id="3.40.50.2300">
    <property type="match status" value="1"/>
</dbReference>
<feature type="modified residue" description="4-aspartylphosphate" evidence="1">
    <location>
        <position position="9"/>
    </location>
</feature>
<proteinExistence type="predicted"/>
<feature type="non-terminal residue" evidence="3">
    <location>
        <position position="1"/>
    </location>
</feature>
<evidence type="ECO:0000313" key="3">
    <source>
        <dbReference type="EMBL" id="PIP16962.1"/>
    </source>
</evidence>
<accession>A0A2G9YCQ6</accession>
<protein>
    <submittedName>
        <fullName evidence="3">Response regulator</fullName>
    </submittedName>
</protein>
<evidence type="ECO:0000313" key="4">
    <source>
        <dbReference type="Proteomes" id="UP000231480"/>
    </source>
</evidence>
<dbReference type="InterPro" id="IPR011006">
    <property type="entry name" value="CheY-like_superfamily"/>
</dbReference>
<name>A0A2G9YCQ6_9BACT</name>
<dbReference type="InterPro" id="IPR001789">
    <property type="entry name" value="Sig_transdc_resp-reg_receiver"/>
</dbReference>
<dbReference type="InterPro" id="IPR052893">
    <property type="entry name" value="TCS_response_regulator"/>
</dbReference>
<dbReference type="SUPFAM" id="SSF52172">
    <property type="entry name" value="CheY-like"/>
    <property type="match status" value="1"/>
</dbReference>
<gene>
    <name evidence="3" type="ORF">COX44_02490</name>
</gene>
<reference evidence="3 4" key="1">
    <citation type="submission" date="2017-09" db="EMBL/GenBank/DDBJ databases">
        <title>Depth-based differentiation of microbial function through sediment-hosted aquifers and enrichment of novel symbionts in the deep terrestrial subsurface.</title>
        <authorList>
            <person name="Probst A.J."/>
            <person name="Ladd B."/>
            <person name="Jarett J.K."/>
            <person name="Geller-Mcgrath D.E."/>
            <person name="Sieber C.M."/>
            <person name="Emerson J.B."/>
            <person name="Anantharaman K."/>
            <person name="Thomas B.C."/>
            <person name="Malmstrom R."/>
            <person name="Stieglmeier M."/>
            <person name="Klingl A."/>
            <person name="Woyke T."/>
            <person name="Ryan C.M."/>
            <person name="Banfield J.F."/>
        </authorList>
    </citation>
    <scope>NUCLEOTIDE SEQUENCE [LARGE SCALE GENOMIC DNA]</scope>
    <source>
        <strain evidence="3">CG23_combo_of_CG06-09_8_20_14_all_37_13</strain>
    </source>
</reference>
<dbReference type="PANTHER" id="PTHR44520:SF2">
    <property type="entry name" value="RESPONSE REGULATOR RCP1"/>
    <property type="match status" value="1"/>
</dbReference>
<sequence length="81" mass="9198">WLPDLVLLDLILPILDGFEFLKQIKADNNFKNIPIIVLSNLDQKENIEKGISLGASDYIIKAQFTPSEVVEKIEKCLKSKK</sequence>